<reference evidence="1 2" key="1">
    <citation type="journal article" date="2022" name="bioRxiv">
        <title>Genomics of Preaxostyla Flagellates Illuminates Evolutionary Transitions and the Path Towards Mitochondrial Loss.</title>
        <authorList>
            <person name="Novak L.V.F."/>
            <person name="Treitli S.C."/>
            <person name="Pyrih J."/>
            <person name="Halakuc P."/>
            <person name="Pipaliya S.V."/>
            <person name="Vacek V."/>
            <person name="Brzon O."/>
            <person name="Soukal P."/>
            <person name="Eme L."/>
            <person name="Dacks J.B."/>
            <person name="Karnkowska A."/>
            <person name="Elias M."/>
            <person name="Hampl V."/>
        </authorList>
    </citation>
    <scope>NUCLEOTIDE SEQUENCE [LARGE SCALE GENOMIC DNA]</scope>
    <source>
        <strain evidence="1">NAU3</strain>
        <tissue evidence="1">Gut</tissue>
    </source>
</reference>
<keyword evidence="2" id="KW-1185">Reference proteome</keyword>
<comment type="caution">
    <text evidence="1">The sequence shown here is derived from an EMBL/GenBank/DDBJ whole genome shotgun (WGS) entry which is preliminary data.</text>
</comment>
<accession>A0ABQ9WXT5</accession>
<protein>
    <submittedName>
        <fullName evidence="1">Uncharacterized protein</fullName>
    </submittedName>
</protein>
<gene>
    <name evidence="1" type="ORF">BLNAU_20783</name>
</gene>
<organism evidence="1 2">
    <name type="scientific">Blattamonas nauphoetae</name>
    <dbReference type="NCBI Taxonomy" id="2049346"/>
    <lineage>
        <taxon>Eukaryota</taxon>
        <taxon>Metamonada</taxon>
        <taxon>Preaxostyla</taxon>
        <taxon>Oxymonadida</taxon>
        <taxon>Blattamonas</taxon>
    </lineage>
</organism>
<evidence type="ECO:0000313" key="1">
    <source>
        <dbReference type="EMBL" id="KAK2944287.1"/>
    </source>
</evidence>
<dbReference type="EMBL" id="JARBJD010000305">
    <property type="protein sequence ID" value="KAK2944287.1"/>
    <property type="molecule type" value="Genomic_DNA"/>
</dbReference>
<sequence>MKSQPALDVSLEAKAVNFIRYMHISAESSIDAFLDSLGRTIDESSTNFIQSIVVLLSSTSRAITTTTIKMLVPLILFCSHKVRLALAKADLIPQLINTLNPLSLSFTEAIDIHTNLNFCITCSLWPATPFGLTELRIEDGNERQAVHETVFQQVVAPSEKYISHVCVNRFSISDGGPSEHFLELLANLIQICPYHQPTMDFVLHMPVFLTIPSCLTFFENDDSISHFVVLLIQSQQEWNDTRGTERQMSKIVQQMLRMEGIEDMISEKLWNDQYTIGGEDVVATSIEWNNLLGMNLPEDE</sequence>
<name>A0ABQ9WXT5_9EUKA</name>
<dbReference type="Proteomes" id="UP001281761">
    <property type="component" value="Unassembled WGS sequence"/>
</dbReference>
<proteinExistence type="predicted"/>
<evidence type="ECO:0000313" key="2">
    <source>
        <dbReference type="Proteomes" id="UP001281761"/>
    </source>
</evidence>